<sequence length="394" mass="42643">MQPSDTVIERVGWPLFADAATVAALRACVPDVAAEITVRIRREIPGLGGAPQLASLVEDLVGHFVESTADPALPAEEVLERVRRAGAAEAIAGRGPEALHAAIRLGAGIAVARLADRGARAGTGSHAVGLIEAMFAYTGRIEEAVTRGHRGAISKEEQGRRALVDLLVRPDADELDIRELAAQVGWRPAGRVAVIALRPRGTEPARPMLPPGALLGLHRDPACVILPDPDGPGRRQGLEAGLGEWMAAIGPTVDLVDCERSLRWASRALDLMRRGRIPARRPAAAAEHLPLLMLDHDLELVDLVAADRLAPLDTVRPSLRHELAVTMLALMECHFRANVVAASLHVHPQTIRYRLRKLEDLFGEGLYDPRHQLELHLLLHARLKGRRRDVPQAS</sequence>
<keyword evidence="6" id="KW-1185">Reference proteome</keyword>
<feature type="domain" description="CdaR GGDEF-like" evidence="4">
    <location>
        <begin position="171"/>
        <end position="271"/>
    </location>
</feature>
<dbReference type="PANTHER" id="PTHR33744:SF1">
    <property type="entry name" value="DNA-BINDING TRANSCRIPTIONAL ACTIVATOR ADER"/>
    <property type="match status" value="1"/>
</dbReference>
<dbReference type="InterPro" id="IPR025736">
    <property type="entry name" value="PucR_C-HTH_dom"/>
</dbReference>
<feature type="domain" description="RsbT co-antagonist protein RsbRD N-terminal" evidence="3">
    <location>
        <begin position="30"/>
        <end position="152"/>
    </location>
</feature>
<dbReference type="RefSeq" id="WP_344546288.1">
    <property type="nucleotide sequence ID" value="NZ_BAAATD010000010.1"/>
</dbReference>
<accession>A0ABN3Q968</accession>
<organism evidence="5 6">
    <name type="scientific">Actinomadura fulvescens</name>
    <dbReference type="NCBI Taxonomy" id="46160"/>
    <lineage>
        <taxon>Bacteria</taxon>
        <taxon>Bacillati</taxon>
        <taxon>Actinomycetota</taxon>
        <taxon>Actinomycetes</taxon>
        <taxon>Streptosporangiales</taxon>
        <taxon>Thermomonosporaceae</taxon>
        <taxon>Actinomadura</taxon>
    </lineage>
</organism>
<dbReference type="Pfam" id="PF13556">
    <property type="entry name" value="HTH_30"/>
    <property type="match status" value="1"/>
</dbReference>
<dbReference type="Proteomes" id="UP001501509">
    <property type="component" value="Unassembled WGS sequence"/>
</dbReference>
<comment type="similarity">
    <text evidence="1">Belongs to the CdaR family.</text>
</comment>
<dbReference type="InterPro" id="IPR051448">
    <property type="entry name" value="CdaR-like_regulators"/>
</dbReference>
<evidence type="ECO:0000259" key="3">
    <source>
        <dbReference type="Pfam" id="PF14361"/>
    </source>
</evidence>
<dbReference type="Gene3D" id="1.10.10.2840">
    <property type="entry name" value="PucR C-terminal helix-turn-helix domain"/>
    <property type="match status" value="1"/>
</dbReference>
<feature type="domain" description="PucR C-terminal helix-turn-helix" evidence="2">
    <location>
        <begin position="325"/>
        <end position="381"/>
    </location>
</feature>
<dbReference type="EMBL" id="BAAATD010000010">
    <property type="protein sequence ID" value="GAA2620122.1"/>
    <property type="molecule type" value="Genomic_DNA"/>
</dbReference>
<gene>
    <name evidence="5" type="ORF">GCM10010411_64890</name>
</gene>
<dbReference type="Pfam" id="PF17853">
    <property type="entry name" value="GGDEF_2"/>
    <property type="match status" value="1"/>
</dbReference>
<dbReference type="InterPro" id="IPR041522">
    <property type="entry name" value="CdaR_GGDEF"/>
</dbReference>
<evidence type="ECO:0000259" key="4">
    <source>
        <dbReference type="Pfam" id="PF17853"/>
    </source>
</evidence>
<evidence type="ECO:0008006" key="7">
    <source>
        <dbReference type="Google" id="ProtNLM"/>
    </source>
</evidence>
<reference evidence="5 6" key="1">
    <citation type="journal article" date="2019" name="Int. J. Syst. Evol. Microbiol.">
        <title>The Global Catalogue of Microorganisms (GCM) 10K type strain sequencing project: providing services to taxonomists for standard genome sequencing and annotation.</title>
        <authorList>
            <consortium name="The Broad Institute Genomics Platform"/>
            <consortium name="The Broad Institute Genome Sequencing Center for Infectious Disease"/>
            <person name="Wu L."/>
            <person name="Ma J."/>
        </authorList>
    </citation>
    <scope>NUCLEOTIDE SEQUENCE [LARGE SCALE GENOMIC DNA]</scope>
    <source>
        <strain evidence="5 6">JCM 6833</strain>
    </source>
</reference>
<dbReference type="PANTHER" id="PTHR33744">
    <property type="entry name" value="CARBOHYDRATE DIACID REGULATOR"/>
    <property type="match status" value="1"/>
</dbReference>
<evidence type="ECO:0000259" key="2">
    <source>
        <dbReference type="Pfam" id="PF13556"/>
    </source>
</evidence>
<evidence type="ECO:0000313" key="6">
    <source>
        <dbReference type="Proteomes" id="UP001501509"/>
    </source>
</evidence>
<comment type="caution">
    <text evidence="5">The sequence shown here is derived from an EMBL/GenBank/DDBJ whole genome shotgun (WGS) entry which is preliminary data.</text>
</comment>
<proteinExistence type="inferred from homology"/>
<protein>
    <recommendedName>
        <fullName evidence="7">PucR C-terminal helix-turn-helix domain-containing protein</fullName>
    </recommendedName>
</protein>
<dbReference type="InterPro" id="IPR025751">
    <property type="entry name" value="RsbRD_N_dom"/>
</dbReference>
<name>A0ABN3Q968_9ACTN</name>
<evidence type="ECO:0000313" key="5">
    <source>
        <dbReference type="EMBL" id="GAA2620122.1"/>
    </source>
</evidence>
<dbReference type="InterPro" id="IPR042070">
    <property type="entry name" value="PucR_C-HTH_sf"/>
</dbReference>
<evidence type="ECO:0000256" key="1">
    <source>
        <dbReference type="ARBA" id="ARBA00006754"/>
    </source>
</evidence>
<dbReference type="Pfam" id="PF14361">
    <property type="entry name" value="RsbRD_N"/>
    <property type="match status" value="1"/>
</dbReference>